<sequence length="310" mass="35668">MDGDDFLSDILLDGDNDDAVVGLDAMNIPRTQETECVQEVDQVEVEVQASGARKGSKRTKNFDPKEDKVICSGWLDISKDPIHGANQTKEGFWKSVHAFFEKNKKTTTERLNKFCAVYDHVECRPKSGATGKDMLSDALKMYPTVDKDKKTFNLVECWHVLRNEDKWKARMVELAEMEKLAAQEKKKKSTMVSRPREEEDTTNEEGTEAVDDQTKERKRPEGVKKAKEALKRRGGEALEAFNNMWAKKEAFDKEKEEAKKERFMATLEAEADLMKEENAIMFVDKTTLDPIQRQYIEVMQKKIIARRMEN</sequence>
<evidence type="ECO:0000313" key="4">
    <source>
        <dbReference type="Proteomes" id="UP000823388"/>
    </source>
</evidence>
<feature type="domain" description="No apical meristem-associated C-terminal" evidence="2">
    <location>
        <begin position="150"/>
        <end position="303"/>
    </location>
</feature>
<name>A0A8T0UDA3_PANVG</name>
<gene>
    <name evidence="3" type="ORF">PVAP13_3NG168000</name>
</gene>
<feature type="region of interest" description="Disordered" evidence="1">
    <location>
        <begin position="182"/>
        <end position="225"/>
    </location>
</feature>
<protein>
    <recommendedName>
        <fullName evidence="2">No apical meristem-associated C-terminal domain-containing protein</fullName>
    </recommendedName>
</protein>
<evidence type="ECO:0000259" key="2">
    <source>
        <dbReference type="Pfam" id="PF14303"/>
    </source>
</evidence>
<keyword evidence="4" id="KW-1185">Reference proteome</keyword>
<dbReference type="AlphaFoldDB" id="A0A8T0UDA3"/>
<accession>A0A8T0UDA3</accession>
<evidence type="ECO:0000313" key="3">
    <source>
        <dbReference type="EMBL" id="KAG2620297.1"/>
    </source>
</evidence>
<feature type="compositionally biased region" description="Basic and acidic residues" evidence="1">
    <location>
        <begin position="212"/>
        <end position="225"/>
    </location>
</feature>
<dbReference type="Proteomes" id="UP000823388">
    <property type="component" value="Chromosome 3N"/>
</dbReference>
<dbReference type="InterPro" id="IPR029466">
    <property type="entry name" value="NAM-associated_C"/>
</dbReference>
<proteinExistence type="predicted"/>
<organism evidence="3 4">
    <name type="scientific">Panicum virgatum</name>
    <name type="common">Blackwell switchgrass</name>
    <dbReference type="NCBI Taxonomy" id="38727"/>
    <lineage>
        <taxon>Eukaryota</taxon>
        <taxon>Viridiplantae</taxon>
        <taxon>Streptophyta</taxon>
        <taxon>Embryophyta</taxon>
        <taxon>Tracheophyta</taxon>
        <taxon>Spermatophyta</taxon>
        <taxon>Magnoliopsida</taxon>
        <taxon>Liliopsida</taxon>
        <taxon>Poales</taxon>
        <taxon>Poaceae</taxon>
        <taxon>PACMAD clade</taxon>
        <taxon>Panicoideae</taxon>
        <taxon>Panicodae</taxon>
        <taxon>Paniceae</taxon>
        <taxon>Panicinae</taxon>
        <taxon>Panicum</taxon>
        <taxon>Panicum sect. Hiantes</taxon>
    </lineage>
</organism>
<feature type="compositionally biased region" description="Acidic residues" evidence="1">
    <location>
        <begin position="198"/>
        <end position="211"/>
    </location>
</feature>
<comment type="caution">
    <text evidence="3">The sequence shown here is derived from an EMBL/GenBank/DDBJ whole genome shotgun (WGS) entry which is preliminary data.</text>
</comment>
<dbReference type="PANTHER" id="PTHR45125:SF51">
    <property type="entry name" value="F21J9.4-RELATED"/>
    <property type="match status" value="1"/>
</dbReference>
<dbReference type="Pfam" id="PF14303">
    <property type="entry name" value="NAM-associated"/>
    <property type="match status" value="1"/>
</dbReference>
<dbReference type="PANTHER" id="PTHR45125">
    <property type="entry name" value="F21J9.4-RELATED"/>
    <property type="match status" value="1"/>
</dbReference>
<evidence type="ECO:0000256" key="1">
    <source>
        <dbReference type="SAM" id="MobiDB-lite"/>
    </source>
</evidence>
<reference evidence="3" key="1">
    <citation type="submission" date="2020-05" db="EMBL/GenBank/DDBJ databases">
        <title>WGS assembly of Panicum virgatum.</title>
        <authorList>
            <person name="Lovell J.T."/>
            <person name="Jenkins J."/>
            <person name="Shu S."/>
            <person name="Juenger T.E."/>
            <person name="Schmutz J."/>
        </authorList>
    </citation>
    <scope>NUCLEOTIDE SEQUENCE</scope>
    <source>
        <strain evidence="3">AP13</strain>
    </source>
</reference>
<dbReference type="EMBL" id="CM029042">
    <property type="protein sequence ID" value="KAG2620297.1"/>
    <property type="molecule type" value="Genomic_DNA"/>
</dbReference>